<dbReference type="PROSITE" id="PS51087">
    <property type="entry name" value="APAG"/>
    <property type="match status" value="1"/>
</dbReference>
<name>B8LM73_PICSI</name>
<dbReference type="AlphaFoldDB" id="B8LM73"/>
<dbReference type="InterPro" id="IPR050718">
    <property type="entry name" value="ApaG-like"/>
</dbReference>
<dbReference type="Pfam" id="PF04379">
    <property type="entry name" value="DUF525"/>
    <property type="match status" value="1"/>
</dbReference>
<protein>
    <recommendedName>
        <fullName evidence="1">ApaG domain-containing protein</fullName>
    </recommendedName>
</protein>
<dbReference type="SUPFAM" id="SSF46600">
    <property type="entry name" value="C-terminal UvrC-binding domain of UvrB"/>
    <property type="match status" value="1"/>
</dbReference>
<dbReference type="InterPro" id="IPR007474">
    <property type="entry name" value="ApaG_domain"/>
</dbReference>
<dbReference type="InterPro" id="IPR036767">
    <property type="entry name" value="ApaG_sf"/>
</dbReference>
<dbReference type="SUPFAM" id="SSF110069">
    <property type="entry name" value="ApaG-like"/>
    <property type="match status" value="1"/>
</dbReference>
<dbReference type="Gene3D" id="2.60.40.1470">
    <property type="entry name" value="ApaG domain"/>
    <property type="match status" value="1"/>
</dbReference>
<dbReference type="NCBIfam" id="NF003967">
    <property type="entry name" value="PRK05461.1"/>
    <property type="match status" value="1"/>
</dbReference>
<dbReference type="EMBL" id="EF676876">
    <property type="protein sequence ID" value="ABR16753.1"/>
    <property type="molecule type" value="mRNA"/>
</dbReference>
<sequence>MKMQGAIGRSDIVDTFSMKSPLCGGFKEASDARRCCTARLWRNCMVSRRFTTVGLIGMKNSGVKGLFESNEKNFGGAVKIRAQIEDSESAVSPAKRAEARSSFLSRSQTHTLLKQQMRVAALNEDYKEAARIRDALKVMEDQEPALRLLSLLKKAISEERFEDAAKYRNELELIAPDALLKCFSDTTTLGIRVQVRSVYVKGRSQPSKGQYFFAYRIRISNCCNRPVQLLRRHWAITDAVGKTEHIWGIGVIGEHPVLLPGTSFEYSSACPLGTATGKMEGDFGMKYVDKILSLAKEKNFV</sequence>
<evidence type="ECO:0000313" key="2">
    <source>
        <dbReference type="EMBL" id="ABR16753.1"/>
    </source>
</evidence>
<reference evidence="2" key="1">
    <citation type="submission" date="2007-06" db="EMBL/GenBank/DDBJ databases">
        <title>Full length cDNA sequences from Sitka Spruce (Picea sitchensis).</title>
        <authorList>
            <person name="Ralph S.G."/>
            <person name="Chun H.E."/>
            <person name="Liao N."/>
            <person name="Ali J."/>
            <person name="Reid K."/>
            <person name="Kolosova N."/>
            <person name="Cooper N."/>
            <person name="Cullis C."/>
            <person name="Jancsik S."/>
            <person name="Moore R."/>
            <person name="Mayo M."/>
            <person name="Wagner S."/>
            <person name="Holt R.A."/>
            <person name="Jones S.J.M."/>
            <person name="Marra M.A."/>
            <person name="Ritland C.E."/>
            <person name="Ritland K."/>
            <person name="Bohlmann J."/>
        </authorList>
    </citation>
    <scope>NUCLEOTIDE SEQUENCE</scope>
    <source>
        <tissue evidence="2">Green portion of the leader tissue</tissue>
    </source>
</reference>
<accession>B8LM73</accession>
<dbReference type="InterPro" id="IPR001943">
    <property type="entry name" value="UVR_dom"/>
</dbReference>
<dbReference type="PANTHER" id="PTHR47191">
    <property type="entry name" value="OS05G0170800 PROTEIN"/>
    <property type="match status" value="1"/>
</dbReference>
<proteinExistence type="evidence at transcript level"/>
<dbReference type="InterPro" id="IPR036876">
    <property type="entry name" value="UVR_dom_sf"/>
</dbReference>
<evidence type="ECO:0000259" key="1">
    <source>
        <dbReference type="PROSITE" id="PS51087"/>
    </source>
</evidence>
<dbReference type="PANTHER" id="PTHR47191:SF2">
    <property type="entry name" value="OS05G0170800 PROTEIN"/>
    <property type="match status" value="1"/>
</dbReference>
<feature type="domain" description="ApaG" evidence="1">
    <location>
        <begin position="185"/>
        <end position="301"/>
    </location>
</feature>
<dbReference type="Pfam" id="PF02151">
    <property type="entry name" value="UVR"/>
    <property type="match status" value="1"/>
</dbReference>
<organism evidence="2">
    <name type="scientific">Picea sitchensis</name>
    <name type="common">Sitka spruce</name>
    <name type="synonym">Pinus sitchensis</name>
    <dbReference type="NCBI Taxonomy" id="3332"/>
    <lineage>
        <taxon>Eukaryota</taxon>
        <taxon>Viridiplantae</taxon>
        <taxon>Streptophyta</taxon>
        <taxon>Embryophyta</taxon>
        <taxon>Tracheophyta</taxon>
        <taxon>Spermatophyta</taxon>
        <taxon>Pinopsida</taxon>
        <taxon>Pinidae</taxon>
        <taxon>Conifers I</taxon>
        <taxon>Pinales</taxon>
        <taxon>Pinaceae</taxon>
        <taxon>Picea</taxon>
    </lineage>
</organism>